<evidence type="ECO:0000256" key="3">
    <source>
        <dbReference type="ARBA" id="ARBA00022840"/>
    </source>
</evidence>
<dbReference type="SMART" id="SM00382">
    <property type="entry name" value="AAA"/>
    <property type="match status" value="1"/>
</dbReference>
<protein>
    <submittedName>
        <fullName evidence="5">Fe(3+) ions import ATP-binding protein FbpC 2</fullName>
        <ecNumber evidence="5">3.6.3.30</ecNumber>
    </submittedName>
</protein>
<dbReference type="EMBL" id="UNSC01000001">
    <property type="protein sequence ID" value="SZD71362.1"/>
    <property type="molecule type" value="Genomic_DNA"/>
</dbReference>
<dbReference type="Pfam" id="PF00005">
    <property type="entry name" value="ABC_tran"/>
    <property type="match status" value="1"/>
</dbReference>
<organism evidence="5 6">
    <name type="scientific">Candidatus Ornithobacterium hominis</name>
    <dbReference type="NCBI Taxonomy" id="2497989"/>
    <lineage>
        <taxon>Bacteria</taxon>
        <taxon>Pseudomonadati</taxon>
        <taxon>Bacteroidota</taxon>
        <taxon>Flavobacteriia</taxon>
        <taxon>Flavobacteriales</taxon>
        <taxon>Weeksellaceae</taxon>
        <taxon>Ornithobacterium</taxon>
    </lineage>
</organism>
<dbReference type="InterPro" id="IPR017871">
    <property type="entry name" value="ABC_transporter-like_CS"/>
</dbReference>
<keyword evidence="6" id="KW-1185">Reference proteome</keyword>
<evidence type="ECO:0000313" key="6">
    <source>
        <dbReference type="Proteomes" id="UP000262142"/>
    </source>
</evidence>
<dbReference type="Proteomes" id="UP000262142">
    <property type="component" value="Unassembled WGS sequence"/>
</dbReference>
<dbReference type="PROSITE" id="PS50893">
    <property type="entry name" value="ABC_TRANSPORTER_2"/>
    <property type="match status" value="1"/>
</dbReference>
<dbReference type="GO" id="GO:0016887">
    <property type="term" value="F:ATP hydrolysis activity"/>
    <property type="evidence" value="ECO:0007669"/>
    <property type="project" value="InterPro"/>
</dbReference>
<dbReference type="InterPro" id="IPR027417">
    <property type="entry name" value="P-loop_NTPase"/>
</dbReference>
<dbReference type="Gene3D" id="3.40.50.300">
    <property type="entry name" value="P-loop containing nucleotide triphosphate hydrolases"/>
    <property type="match status" value="1"/>
</dbReference>
<evidence type="ECO:0000259" key="4">
    <source>
        <dbReference type="PROSITE" id="PS50893"/>
    </source>
</evidence>
<dbReference type="RefSeq" id="WP_119058942.1">
    <property type="nucleotide sequence ID" value="NZ_UNSC01000001.1"/>
</dbReference>
<dbReference type="InterPro" id="IPR050093">
    <property type="entry name" value="ABC_SmlMolc_Importer"/>
</dbReference>
<name>A0A383TUL1_9FLAO</name>
<dbReference type="SUPFAM" id="SSF52540">
    <property type="entry name" value="P-loop containing nucleoside triphosphate hydrolases"/>
    <property type="match status" value="1"/>
</dbReference>
<dbReference type="PANTHER" id="PTHR42781:SF4">
    <property type="entry name" value="SPERMIDINE_PUTRESCINE IMPORT ATP-BINDING PROTEIN POTA"/>
    <property type="match status" value="1"/>
</dbReference>
<dbReference type="PROSITE" id="PS00211">
    <property type="entry name" value="ABC_TRANSPORTER_1"/>
    <property type="match status" value="1"/>
</dbReference>
<evidence type="ECO:0000256" key="2">
    <source>
        <dbReference type="ARBA" id="ARBA00022741"/>
    </source>
</evidence>
<dbReference type="GO" id="GO:0005524">
    <property type="term" value="F:ATP binding"/>
    <property type="evidence" value="ECO:0007669"/>
    <property type="project" value="UniProtKB-KW"/>
</dbReference>
<gene>
    <name evidence="5" type="primary">fbpC2</name>
    <name evidence="5" type="ORF">SAMEA104719789_00460</name>
</gene>
<dbReference type="PANTHER" id="PTHR42781">
    <property type="entry name" value="SPERMIDINE/PUTRESCINE IMPORT ATP-BINDING PROTEIN POTA"/>
    <property type="match status" value="1"/>
</dbReference>
<evidence type="ECO:0000313" key="5">
    <source>
        <dbReference type="EMBL" id="SZD71362.1"/>
    </source>
</evidence>
<keyword evidence="1" id="KW-0813">Transport</keyword>
<accession>A0A383TUL1</accession>
<dbReference type="AlphaFoldDB" id="A0A383TUL1"/>
<dbReference type="InterPro" id="IPR003439">
    <property type="entry name" value="ABC_transporter-like_ATP-bd"/>
</dbReference>
<sequence length="325" mass="37337">MLNIKNLSYSYHQEQNAVESISIKLNSDEVLCLLGESGSGKSTLLKLIYGNLQPDEGIILFNDEKLKGPAFQLIAGHPDVKFVQQDFNLSPFISIEENIGEHLSNLDLDYKKKRIKEVAEILEIQDLLQKQSHELSGGQQQRVAIAKAIAKFPKLLLLDEPFSQLDANLHLKIRHQLMEYLKEHRVACIFTSHRAEDALGFSDQILILRKGKAIQNSTPQKIFASPANAYVASLFGNYNILTAEDASKFGIPRNFLNKYVISYPHEIKVYREGKFQGEVIHSRFFGKEYQIEFIAKNHFFYALHPDYLKKGEKINFDIKNYRWVY</sequence>
<proteinExistence type="predicted"/>
<dbReference type="OrthoDB" id="9802264at2"/>
<keyword evidence="2" id="KW-0547">Nucleotide-binding</keyword>
<evidence type="ECO:0000256" key="1">
    <source>
        <dbReference type="ARBA" id="ARBA00022448"/>
    </source>
</evidence>
<keyword evidence="5" id="KW-0378">Hydrolase</keyword>
<dbReference type="EC" id="3.6.3.30" evidence="5"/>
<keyword evidence="3 5" id="KW-0067">ATP-binding</keyword>
<dbReference type="InterPro" id="IPR003593">
    <property type="entry name" value="AAA+_ATPase"/>
</dbReference>
<feature type="domain" description="ABC transporter" evidence="4">
    <location>
        <begin position="2"/>
        <end position="235"/>
    </location>
</feature>
<reference evidence="5 6" key="1">
    <citation type="submission" date="2018-09" db="EMBL/GenBank/DDBJ databases">
        <authorList>
            <consortium name="Pathogen Informatics"/>
        </authorList>
    </citation>
    <scope>NUCLEOTIDE SEQUENCE [LARGE SCALE GENOMIC DNA]</scope>
    <source>
        <strain evidence="5 6">OH-22767</strain>
    </source>
</reference>